<dbReference type="SUPFAM" id="SSF52540">
    <property type="entry name" value="P-loop containing nucleoside triphosphate hydrolases"/>
    <property type="match status" value="1"/>
</dbReference>
<dbReference type="PANTHER" id="PTHR47396:SF1">
    <property type="entry name" value="ATP-DEPENDENT HELICASE IRC3-RELATED"/>
    <property type="match status" value="1"/>
</dbReference>
<dbReference type="Gene3D" id="3.40.50.300">
    <property type="entry name" value="P-loop containing nucleotide triphosphate hydrolases"/>
    <property type="match status" value="1"/>
</dbReference>
<evidence type="ECO:0000313" key="2">
    <source>
        <dbReference type="EMBL" id="SVD99961.1"/>
    </source>
</evidence>
<organism evidence="2">
    <name type="scientific">marine metagenome</name>
    <dbReference type="NCBI Taxonomy" id="408172"/>
    <lineage>
        <taxon>unclassified sequences</taxon>
        <taxon>metagenomes</taxon>
        <taxon>ecological metagenomes</taxon>
    </lineage>
</organism>
<feature type="domain" description="Helicase C-terminal" evidence="1">
    <location>
        <begin position="88"/>
        <end position="249"/>
    </location>
</feature>
<proteinExistence type="predicted"/>
<protein>
    <recommendedName>
        <fullName evidence="1">Helicase C-terminal domain-containing protein</fullName>
    </recommendedName>
</protein>
<dbReference type="PROSITE" id="PS51194">
    <property type="entry name" value="HELICASE_CTER"/>
    <property type="match status" value="1"/>
</dbReference>
<dbReference type="Pfam" id="PF00271">
    <property type="entry name" value="Helicase_C"/>
    <property type="match status" value="1"/>
</dbReference>
<dbReference type="AlphaFoldDB" id="A0A382ZWY1"/>
<accession>A0A382ZWY1</accession>
<dbReference type="GO" id="GO:0005829">
    <property type="term" value="C:cytosol"/>
    <property type="evidence" value="ECO:0007669"/>
    <property type="project" value="TreeGrafter"/>
</dbReference>
<feature type="non-terminal residue" evidence="2">
    <location>
        <position position="249"/>
    </location>
</feature>
<sequence>MTATERLFRGDEDEYLSMDDPRDYGNIIYQLSFKEAINSKPPIISDYKVITFGISEPEIEEVYKSNKYIQVQKEIKNITAREFATAIALRKAIKKLKISNAISFHRSILRAENFRQQQELITKVYPDYQPIKTFHVSGAMPTNQRASQMRLFAESKGLMTNARCLTEGVDLPAIDCVCFTDPKRSRVDIVQATGRALRLSKGKKFGYILIPIFVSKSQDPNEAAEDSGFEEVIATVGALSTQDTRIADY</sequence>
<dbReference type="PANTHER" id="PTHR47396">
    <property type="entry name" value="TYPE I RESTRICTION ENZYME ECOKI R PROTEIN"/>
    <property type="match status" value="1"/>
</dbReference>
<dbReference type="InterPro" id="IPR001650">
    <property type="entry name" value="Helicase_C-like"/>
</dbReference>
<dbReference type="EMBL" id="UINC01187306">
    <property type="protein sequence ID" value="SVD99961.1"/>
    <property type="molecule type" value="Genomic_DNA"/>
</dbReference>
<dbReference type="SMART" id="SM00490">
    <property type="entry name" value="HELICc"/>
    <property type="match status" value="1"/>
</dbReference>
<dbReference type="InterPro" id="IPR050742">
    <property type="entry name" value="Helicase_Restrict-Modif_Enz"/>
</dbReference>
<gene>
    <name evidence="2" type="ORF">METZ01_LOCUS452815</name>
</gene>
<dbReference type="InterPro" id="IPR027417">
    <property type="entry name" value="P-loop_NTPase"/>
</dbReference>
<evidence type="ECO:0000259" key="1">
    <source>
        <dbReference type="PROSITE" id="PS51194"/>
    </source>
</evidence>
<name>A0A382ZWY1_9ZZZZ</name>
<reference evidence="2" key="1">
    <citation type="submission" date="2018-05" db="EMBL/GenBank/DDBJ databases">
        <authorList>
            <person name="Lanie J.A."/>
            <person name="Ng W.-L."/>
            <person name="Kazmierczak K.M."/>
            <person name="Andrzejewski T.M."/>
            <person name="Davidsen T.M."/>
            <person name="Wayne K.J."/>
            <person name="Tettelin H."/>
            <person name="Glass J.I."/>
            <person name="Rusch D."/>
            <person name="Podicherti R."/>
            <person name="Tsui H.-C.T."/>
            <person name="Winkler M.E."/>
        </authorList>
    </citation>
    <scope>NUCLEOTIDE SEQUENCE</scope>
</reference>